<keyword evidence="1" id="KW-0723">Serine/threonine-protein kinase</keyword>
<keyword evidence="5 6" id="KW-0067">ATP-binding</keyword>
<dbReference type="SUPFAM" id="SSF56112">
    <property type="entry name" value="Protein kinase-like (PK-like)"/>
    <property type="match status" value="2"/>
</dbReference>
<keyword evidence="2" id="KW-0808">Transferase</keyword>
<dbReference type="GeneTree" id="ENSGT00940000164472"/>
<dbReference type="InterPro" id="IPR000719">
    <property type="entry name" value="Prot_kinase_dom"/>
</dbReference>
<dbReference type="PROSITE" id="PS00108">
    <property type="entry name" value="PROTEIN_KINASE_ST"/>
    <property type="match status" value="2"/>
</dbReference>
<reference evidence="8" key="3">
    <citation type="submission" date="2025-08" db="UniProtKB">
        <authorList>
            <consortium name="Ensembl"/>
        </authorList>
    </citation>
    <scope>IDENTIFICATION</scope>
</reference>
<dbReference type="Ensembl" id="ENSACLT00000025957.2">
    <property type="protein sequence ID" value="ENSACLP00000025350.2"/>
    <property type="gene ID" value="ENSACLG00000017244.2"/>
</dbReference>
<dbReference type="OMA" id="CLGEHEN"/>
<reference evidence="8" key="4">
    <citation type="submission" date="2025-09" db="UniProtKB">
        <authorList>
            <consortium name="Ensembl"/>
        </authorList>
    </citation>
    <scope>IDENTIFICATION</scope>
</reference>
<sequence>MSAHPSFSSNELGLVKGSILGKHYKVEAFLGEGGFGIVAKCRDTMTNRAVAIKVNKSRPDILQQAKLEIFILEQLRRLDSDAANIVQWNGFFHDGERVCLKFELLDQCLRDYIWDRKNHCLPISEVRPILGQLTNALSHLGSVGMVHADLKPGNIMVVNRHESPIKVKLIDFGLACPASAVMPGDRVGTVGYCAPEVMLGLPYNEAIDMWSLGLVAVELATGLPLYPGNEDYDVLKFIIETQGQPPDHVLDSGVYTEDYFIEDKDKQQRWTFKTDQQFQYETGYESLETRCIKLTRLDDLEQIIMFRRGPEAGQRLFVSLIKQMLALDAHQRITPSEVLRHPFFSPKSSLCIDMSAEISQNPVVFQHPSNLESKRSQKINCSFQNSVEFSQQVFVHTSASPSFSSDELELVKGSILGKHYKVEAFLGEGGFGIVAKCRNTTTNQAVAIKVNKSDPDILQQAHVEIFILEQLRRLDPDAANIVQWNGFFHDGQRVCLKFELLDQCLWDYIGDRNKQGLPISEVRPILGQITNALSHLSSVGIVHADLKPGNIMVVNRHESPIKVKLIDFGLACPASAVIPGDFVGTVGYCAPEVMLGLPYNEASDMWSLGLVAVELATGVPLYPSENDYDYLKFIIETQGQPPDHVLDSGVYTENYFIGDKYKQQPAPKMITLPGSVEGFFLFKREFFLPTVAKCLLIGKSSDCWSGQNSRGSSNSCENLKKKAYQSSKRSSGHLTITSVLQSDLKHHLYRNKFHTNWK</sequence>
<feature type="domain" description="Protein kinase" evidence="7">
    <location>
        <begin position="24"/>
        <end position="344"/>
    </location>
</feature>
<evidence type="ECO:0000259" key="7">
    <source>
        <dbReference type="PROSITE" id="PS50011"/>
    </source>
</evidence>
<reference evidence="9" key="2">
    <citation type="submission" date="2023-03" db="EMBL/GenBank/DDBJ databases">
        <authorList>
            <consortium name="Wellcome Sanger Institute Data Sharing"/>
        </authorList>
    </citation>
    <scope>NUCLEOTIDE SEQUENCE [LARGE SCALE GENOMIC DNA]</scope>
</reference>
<dbReference type="PANTHER" id="PTHR24058">
    <property type="entry name" value="DUAL SPECIFICITY PROTEIN KINASE"/>
    <property type="match status" value="1"/>
</dbReference>
<evidence type="ECO:0000256" key="6">
    <source>
        <dbReference type="PROSITE-ProRule" id="PRU10141"/>
    </source>
</evidence>
<organism evidence="8 9">
    <name type="scientific">Astatotilapia calliptera</name>
    <name type="common">Eastern happy</name>
    <name type="synonym">Chromis callipterus</name>
    <dbReference type="NCBI Taxonomy" id="8154"/>
    <lineage>
        <taxon>Eukaryota</taxon>
        <taxon>Metazoa</taxon>
        <taxon>Chordata</taxon>
        <taxon>Craniata</taxon>
        <taxon>Vertebrata</taxon>
        <taxon>Euteleostomi</taxon>
        <taxon>Actinopterygii</taxon>
        <taxon>Neopterygii</taxon>
        <taxon>Teleostei</taxon>
        <taxon>Neoteleostei</taxon>
        <taxon>Acanthomorphata</taxon>
        <taxon>Ovalentaria</taxon>
        <taxon>Cichlomorphae</taxon>
        <taxon>Cichliformes</taxon>
        <taxon>Cichlidae</taxon>
        <taxon>African cichlids</taxon>
        <taxon>Pseudocrenilabrinae</taxon>
        <taxon>Haplochromini</taxon>
        <taxon>Astatotilapia</taxon>
    </lineage>
</organism>
<evidence type="ECO:0000256" key="4">
    <source>
        <dbReference type="ARBA" id="ARBA00022777"/>
    </source>
</evidence>
<dbReference type="Gene3D" id="1.10.510.10">
    <property type="entry name" value="Transferase(Phosphotransferase) domain 1"/>
    <property type="match status" value="2"/>
</dbReference>
<dbReference type="STRING" id="8154.ENSACLP00000025350"/>
<protein>
    <recommendedName>
        <fullName evidence="7">Protein kinase domain-containing protein</fullName>
    </recommendedName>
</protein>
<name>A0A3P8Q7D2_ASTCA</name>
<dbReference type="InterPro" id="IPR050494">
    <property type="entry name" value="Ser_Thr_dual-spec_kinase"/>
</dbReference>
<keyword evidence="9" id="KW-1185">Reference proteome</keyword>
<dbReference type="Pfam" id="PF00069">
    <property type="entry name" value="Pkinase"/>
    <property type="match status" value="2"/>
</dbReference>
<dbReference type="SMART" id="SM00220">
    <property type="entry name" value="S_TKc"/>
    <property type="match status" value="2"/>
</dbReference>
<evidence type="ECO:0000313" key="9">
    <source>
        <dbReference type="Proteomes" id="UP000265100"/>
    </source>
</evidence>
<evidence type="ECO:0000256" key="2">
    <source>
        <dbReference type="ARBA" id="ARBA00022679"/>
    </source>
</evidence>
<dbReference type="GO" id="GO:0005737">
    <property type="term" value="C:cytoplasm"/>
    <property type="evidence" value="ECO:0007669"/>
    <property type="project" value="TreeGrafter"/>
</dbReference>
<dbReference type="GO" id="GO:0004713">
    <property type="term" value="F:protein tyrosine kinase activity"/>
    <property type="evidence" value="ECO:0007669"/>
    <property type="project" value="TreeGrafter"/>
</dbReference>
<dbReference type="GO" id="GO:0005634">
    <property type="term" value="C:nucleus"/>
    <property type="evidence" value="ECO:0007669"/>
    <property type="project" value="TreeGrafter"/>
</dbReference>
<feature type="domain" description="Protein kinase" evidence="7">
    <location>
        <begin position="420"/>
        <end position="680"/>
    </location>
</feature>
<evidence type="ECO:0000256" key="1">
    <source>
        <dbReference type="ARBA" id="ARBA00022527"/>
    </source>
</evidence>
<dbReference type="Bgee" id="ENSACLG00000017244">
    <property type="expression patterns" value="Expressed in testis"/>
</dbReference>
<accession>A0A3P8Q7D2</accession>
<dbReference type="GO" id="GO:0004674">
    <property type="term" value="F:protein serine/threonine kinase activity"/>
    <property type="evidence" value="ECO:0007669"/>
    <property type="project" value="UniProtKB-KW"/>
</dbReference>
<dbReference type="Proteomes" id="UP000265100">
    <property type="component" value="Chromosome 4"/>
</dbReference>
<evidence type="ECO:0000256" key="5">
    <source>
        <dbReference type="ARBA" id="ARBA00022840"/>
    </source>
</evidence>
<dbReference type="GO" id="GO:0005524">
    <property type="term" value="F:ATP binding"/>
    <property type="evidence" value="ECO:0007669"/>
    <property type="project" value="UniProtKB-UniRule"/>
</dbReference>
<dbReference type="InterPro" id="IPR017441">
    <property type="entry name" value="Protein_kinase_ATP_BS"/>
</dbReference>
<dbReference type="AlphaFoldDB" id="A0A3P8Q7D2"/>
<evidence type="ECO:0000256" key="3">
    <source>
        <dbReference type="ARBA" id="ARBA00022741"/>
    </source>
</evidence>
<dbReference type="PANTHER" id="PTHR24058:SF17">
    <property type="entry name" value="HOMEODOMAIN INTERACTING PROTEIN KINASE, ISOFORM D"/>
    <property type="match status" value="1"/>
</dbReference>
<keyword evidence="4" id="KW-0418">Kinase</keyword>
<dbReference type="PROSITE" id="PS50011">
    <property type="entry name" value="PROTEIN_KINASE_DOM"/>
    <property type="match status" value="2"/>
</dbReference>
<feature type="binding site" evidence="6">
    <location>
        <position position="449"/>
    </location>
    <ligand>
        <name>ATP</name>
        <dbReference type="ChEBI" id="CHEBI:30616"/>
    </ligand>
</feature>
<dbReference type="InterPro" id="IPR008271">
    <property type="entry name" value="Ser/Thr_kinase_AS"/>
</dbReference>
<reference evidence="8 9" key="1">
    <citation type="submission" date="2018-05" db="EMBL/GenBank/DDBJ databases">
        <authorList>
            <person name="Datahose"/>
        </authorList>
    </citation>
    <scope>NUCLEOTIDE SEQUENCE</scope>
</reference>
<proteinExistence type="predicted"/>
<keyword evidence="3 6" id="KW-0547">Nucleotide-binding</keyword>
<feature type="binding site" evidence="6">
    <location>
        <position position="53"/>
    </location>
    <ligand>
        <name>ATP</name>
        <dbReference type="ChEBI" id="CHEBI:30616"/>
    </ligand>
</feature>
<evidence type="ECO:0000313" key="8">
    <source>
        <dbReference type="Ensembl" id="ENSACLP00000025350.2"/>
    </source>
</evidence>
<dbReference type="Gene3D" id="3.30.200.20">
    <property type="entry name" value="Phosphorylase Kinase, domain 1"/>
    <property type="match status" value="2"/>
</dbReference>
<dbReference type="InterPro" id="IPR011009">
    <property type="entry name" value="Kinase-like_dom_sf"/>
</dbReference>
<dbReference type="PROSITE" id="PS00107">
    <property type="entry name" value="PROTEIN_KINASE_ATP"/>
    <property type="match status" value="2"/>
</dbReference>